<organism evidence="2 3">
    <name type="scientific">Parendozoicomonas haliclonae</name>
    <dbReference type="NCBI Taxonomy" id="1960125"/>
    <lineage>
        <taxon>Bacteria</taxon>
        <taxon>Pseudomonadati</taxon>
        <taxon>Pseudomonadota</taxon>
        <taxon>Gammaproteobacteria</taxon>
        <taxon>Oceanospirillales</taxon>
        <taxon>Endozoicomonadaceae</taxon>
        <taxon>Parendozoicomonas</taxon>
    </lineage>
</organism>
<dbReference type="EMBL" id="FWPT01000003">
    <property type="protein sequence ID" value="SMA42172.1"/>
    <property type="molecule type" value="Genomic_DNA"/>
</dbReference>
<keyword evidence="1" id="KW-0732">Signal</keyword>
<evidence type="ECO:0000313" key="3">
    <source>
        <dbReference type="Proteomes" id="UP000196573"/>
    </source>
</evidence>
<sequence>MRQFSKSDQLRLKKPQSARLVAAVALTVAAMAGTQVLAAPANTEASKAQVAGNQDEAYAPLVKDAQLFNGPAGLSLEFGLDSELYVDLSHFSSGSNGIFAREEDDIYRFDTVPESAELGKLRLDSNGSSIYNLSVVSSRVAYDRNGELKDAQLPENVSSETSAYLVGALEAALKELVSVNADLVDHIGADAVALLVTSAKSVSLRVYNQGEPLKPLFEVDVPAGGKPKVEVLQKSLNKGVARKDQGSLRVVALLENYKGSISEVAAKYLRDVFDSVDFDDVSLVMRKVGYIGESGLVEAQDYNAVKAGRAMSGGYDINFDSMSLPPISKPYFLLKGGDDAEMVTAAVKRLVEHFGKSRIPVIGVSDKVYSKLDSLWRQGAGDYYDVSQGMVLDEKLALSLADLLDKGYVKRAKNLNAPKGTKVVEITPASADGWLRSYLGHSAVAFASGATIGGGIQAGLGIYQKYQNDGVLPHQYSRKELKELGRGVGESALRGGVSSLATFNLSLRLPYVVAGAAVGVGNSLYDNYRKGRLTSDNLGSVMLEAGAESTASAVGAWIGGSAASNVPVPGSATLGALSGSLAGHYLYHFVAENYDGLKDMVQPMELGMEYDPF</sequence>
<proteinExistence type="predicted"/>
<dbReference type="OrthoDB" id="6202012at2"/>
<dbReference type="Proteomes" id="UP000196573">
    <property type="component" value="Unassembled WGS sequence"/>
</dbReference>
<gene>
    <name evidence="2" type="ORF">EHSB41UT_01399</name>
</gene>
<evidence type="ECO:0000256" key="1">
    <source>
        <dbReference type="SAM" id="SignalP"/>
    </source>
</evidence>
<reference evidence="2 3" key="1">
    <citation type="submission" date="2017-03" db="EMBL/GenBank/DDBJ databases">
        <authorList>
            <person name="Afonso C.L."/>
            <person name="Miller P.J."/>
            <person name="Scott M.A."/>
            <person name="Spackman E."/>
            <person name="Goraichik I."/>
            <person name="Dimitrov K.M."/>
            <person name="Suarez D.L."/>
            <person name="Swayne D.E."/>
        </authorList>
    </citation>
    <scope>NUCLEOTIDE SEQUENCE [LARGE SCALE GENOMIC DNA]</scope>
    <source>
        <strain evidence="2">SB41UT1</strain>
    </source>
</reference>
<feature type="signal peptide" evidence="1">
    <location>
        <begin position="1"/>
        <end position="38"/>
    </location>
</feature>
<name>A0A1X7AHP3_9GAMM</name>
<feature type="chain" id="PRO_5013390128" evidence="1">
    <location>
        <begin position="39"/>
        <end position="613"/>
    </location>
</feature>
<evidence type="ECO:0000313" key="2">
    <source>
        <dbReference type="EMBL" id="SMA42172.1"/>
    </source>
</evidence>
<accession>A0A1X7AHP3</accession>
<keyword evidence="3" id="KW-1185">Reference proteome</keyword>
<dbReference type="RefSeq" id="WP_087108288.1">
    <property type="nucleotide sequence ID" value="NZ_CBCSCN010000009.1"/>
</dbReference>
<dbReference type="AlphaFoldDB" id="A0A1X7AHP3"/>
<protein>
    <submittedName>
        <fullName evidence="2">Uncharacterized protein</fullName>
    </submittedName>
</protein>